<name>A0A7W6WHC7_9HYPH</name>
<reference evidence="7 8" key="1">
    <citation type="submission" date="2020-08" db="EMBL/GenBank/DDBJ databases">
        <title>Genomic Encyclopedia of Type Strains, Phase IV (KMG-V): Genome sequencing to study the core and pangenomes of soil and plant-associated prokaryotes.</title>
        <authorList>
            <person name="Whitman W."/>
        </authorList>
    </citation>
    <scope>NUCLEOTIDE SEQUENCE [LARGE SCALE GENOMIC DNA]</scope>
    <source>
        <strain evidence="7 8">SEMIA 402</strain>
    </source>
</reference>
<feature type="domain" description="Solute-binding protein family 5" evidence="6">
    <location>
        <begin position="77"/>
        <end position="444"/>
    </location>
</feature>
<evidence type="ECO:0000256" key="2">
    <source>
        <dbReference type="ARBA" id="ARBA00005695"/>
    </source>
</evidence>
<sequence length="532" mass="58417">MKTTSRTSRLAALALGTGMALLMNSAAASAADDKVSIAVNTMQIFSSLDPAKVTDYTGYMAIVNMYDGLTTVSPSGEIIPHLAKSWDISSDGLSYTFHLRNDVKFQDGTPVKASDLVWSVKRLLGINKGPSNLIVGLIKPENVTAPDDATFSVKLDRQFSPFMSITPLFMALNQQLVESSTKPEDKWGEAYVGEHSAGSGPYKLVSYNRSADMVIARNADYFLGWTKGTPIDEVRFVQTSDDATVKALAEKGELGLSSHGLGNDTYEALGRMKGYKVIQTQTSGGFVIKLNTKVYPTDDVHVRRAIAYATDYKTIQEVIYPGTDMTGPLSTAFKDAHNNDIAPGVFDLEKAKAELAKSKYAGQKITLVNSYVASLAFEAEVALMLQANLEQIGITLDIKPEPWNRIVELSAKPETTPASTQVNVSPSYPSPDSMFYNQYHSKAAGTWWSMEWLQNKEIDALIDKARGETDIPAQNAIYKEMQAKIADLQPDVLAVSPNRRYAANKCLQGYAFIPMQSWDLNFSNFYWDCKAN</sequence>
<dbReference type="InterPro" id="IPR000914">
    <property type="entry name" value="SBP_5_dom"/>
</dbReference>
<comment type="caution">
    <text evidence="7">The sequence shown here is derived from an EMBL/GenBank/DDBJ whole genome shotgun (WGS) entry which is preliminary data.</text>
</comment>
<dbReference type="GO" id="GO:0030288">
    <property type="term" value="C:outer membrane-bounded periplasmic space"/>
    <property type="evidence" value="ECO:0007669"/>
    <property type="project" value="UniProtKB-ARBA"/>
</dbReference>
<dbReference type="Pfam" id="PF00496">
    <property type="entry name" value="SBP_bac_5"/>
    <property type="match status" value="1"/>
</dbReference>
<evidence type="ECO:0000313" key="7">
    <source>
        <dbReference type="EMBL" id="MBB4277583.1"/>
    </source>
</evidence>
<dbReference type="InterPro" id="IPR030678">
    <property type="entry name" value="Peptide/Ni-bd"/>
</dbReference>
<organism evidence="7 8">
    <name type="scientific">Rhizobium mongolense</name>
    <dbReference type="NCBI Taxonomy" id="57676"/>
    <lineage>
        <taxon>Bacteria</taxon>
        <taxon>Pseudomonadati</taxon>
        <taxon>Pseudomonadota</taxon>
        <taxon>Alphaproteobacteria</taxon>
        <taxon>Hyphomicrobiales</taxon>
        <taxon>Rhizobiaceae</taxon>
        <taxon>Rhizobium/Agrobacterium group</taxon>
        <taxon>Rhizobium</taxon>
    </lineage>
</organism>
<keyword evidence="4 5" id="KW-0732">Signal</keyword>
<evidence type="ECO:0000259" key="6">
    <source>
        <dbReference type="Pfam" id="PF00496"/>
    </source>
</evidence>
<feature type="chain" id="PRO_5031531986" evidence="5">
    <location>
        <begin position="31"/>
        <end position="532"/>
    </location>
</feature>
<dbReference type="Gene3D" id="3.10.105.10">
    <property type="entry name" value="Dipeptide-binding Protein, Domain 3"/>
    <property type="match status" value="1"/>
</dbReference>
<gene>
    <name evidence="7" type="ORF">GGE12_005390</name>
</gene>
<dbReference type="RefSeq" id="WP_183928173.1">
    <property type="nucleotide sequence ID" value="NZ_JACIGM010000013.1"/>
</dbReference>
<keyword evidence="3" id="KW-0813">Transport</keyword>
<dbReference type="Gene3D" id="3.40.190.10">
    <property type="entry name" value="Periplasmic binding protein-like II"/>
    <property type="match status" value="1"/>
</dbReference>
<dbReference type="PIRSF" id="PIRSF002741">
    <property type="entry name" value="MppA"/>
    <property type="match status" value="1"/>
</dbReference>
<dbReference type="Proteomes" id="UP000533641">
    <property type="component" value="Unassembled WGS sequence"/>
</dbReference>
<accession>A0A7W6WHC7</accession>
<comment type="subcellular location">
    <subcellularLocation>
        <location evidence="1">Periplasm</location>
    </subcellularLocation>
</comment>
<evidence type="ECO:0000256" key="5">
    <source>
        <dbReference type="SAM" id="SignalP"/>
    </source>
</evidence>
<evidence type="ECO:0000313" key="8">
    <source>
        <dbReference type="Proteomes" id="UP000533641"/>
    </source>
</evidence>
<dbReference type="AlphaFoldDB" id="A0A7W6WHC7"/>
<dbReference type="EMBL" id="JACIGM010000013">
    <property type="protein sequence ID" value="MBB4277583.1"/>
    <property type="molecule type" value="Genomic_DNA"/>
</dbReference>
<dbReference type="PANTHER" id="PTHR30290">
    <property type="entry name" value="PERIPLASMIC BINDING COMPONENT OF ABC TRANSPORTER"/>
    <property type="match status" value="1"/>
</dbReference>
<evidence type="ECO:0000256" key="3">
    <source>
        <dbReference type="ARBA" id="ARBA00022448"/>
    </source>
</evidence>
<dbReference type="PANTHER" id="PTHR30290:SF10">
    <property type="entry name" value="PERIPLASMIC OLIGOPEPTIDE-BINDING PROTEIN-RELATED"/>
    <property type="match status" value="1"/>
</dbReference>
<dbReference type="CDD" id="cd08512">
    <property type="entry name" value="PBP2_NikA_DppA_OppA_like_7"/>
    <property type="match status" value="1"/>
</dbReference>
<evidence type="ECO:0000256" key="1">
    <source>
        <dbReference type="ARBA" id="ARBA00004418"/>
    </source>
</evidence>
<proteinExistence type="inferred from homology"/>
<evidence type="ECO:0000256" key="4">
    <source>
        <dbReference type="ARBA" id="ARBA00022729"/>
    </source>
</evidence>
<dbReference type="InterPro" id="IPR039424">
    <property type="entry name" value="SBP_5"/>
</dbReference>
<feature type="signal peptide" evidence="5">
    <location>
        <begin position="1"/>
        <end position="30"/>
    </location>
</feature>
<dbReference type="GO" id="GO:0015833">
    <property type="term" value="P:peptide transport"/>
    <property type="evidence" value="ECO:0007669"/>
    <property type="project" value="TreeGrafter"/>
</dbReference>
<comment type="similarity">
    <text evidence="2">Belongs to the bacterial solute-binding protein 5 family.</text>
</comment>
<dbReference type="Gene3D" id="3.90.76.10">
    <property type="entry name" value="Dipeptide-binding Protein, Domain 1"/>
    <property type="match status" value="1"/>
</dbReference>
<dbReference type="GO" id="GO:0043190">
    <property type="term" value="C:ATP-binding cassette (ABC) transporter complex"/>
    <property type="evidence" value="ECO:0007669"/>
    <property type="project" value="InterPro"/>
</dbReference>
<dbReference type="SUPFAM" id="SSF53850">
    <property type="entry name" value="Periplasmic binding protein-like II"/>
    <property type="match status" value="1"/>
</dbReference>
<dbReference type="GO" id="GO:1904680">
    <property type="term" value="F:peptide transmembrane transporter activity"/>
    <property type="evidence" value="ECO:0007669"/>
    <property type="project" value="TreeGrafter"/>
</dbReference>
<protein>
    <submittedName>
        <fullName evidence="7">Peptide/nickel transport system substrate-binding protein</fullName>
    </submittedName>
</protein>